<dbReference type="AlphaFoldDB" id="A0A1Y2HW83"/>
<evidence type="ECO:0000256" key="3">
    <source>
        <dbReference type="ARBA" id="ARBA00012420"/>
    </source>
</evidence>
<dbReference type="InterPro" id="IPR001296">
    <property type="entry name" value="Glyco_trans_1"/>
</dbReference>
<organism evidence="12 13">
    <name type="scientific">Catenaria anguillulae PL171</name>
    <dbReference type="NCBI Taxonomy" id="765915"/>
    <lineage>
        <taxon>Eukaryota</taxon>
        <taxon>Fungi</taxon>
        <taxon>Fungi incertae sedis</taxon>
        <taxon>Blastocladiomycota</taxon>
        <taxon>Blastocladiomycetes</taxon>
        <taxon>Blastocladiales</taxon>
        <taxon>Catenariaceae</taxon>
        <taxon>Catenaria</taxon>
    </lineage>
</organism>
<proteinExistence type="predicted"/>
<name>A0A1Y2HW83_9FUNG</name>
<comment type="caution">
    <text evidence="12">The sequence shown here is derived from an EMBL/GenBank/DDBJ whole genome shotgun (WGS) entry which is preliminary data.</text>
</comment>
<keyword evidence="9" id="KW-0812">Transmembrane</keyword>
<evidence type="ECO:0000313" key="13">
    <source>
        <dbReference type="Proteomes" id="UP000193411"/>
    </source>
</evidence>
<feature type="transmembrane region" description="Helical" evidence="9">
    <location>
        <begin position="417"/>
        <end position="439"/>
    </location>
</feature>
<evidence type="ECO:0000256" key="5">
    <source>
        <dbReference type="ARBA" id="ARBA00022676"/>
    </source>
</evidence>
<dbReference type="EMBL" id="MCFL01000007">
    <property type="protein sequence ID" value="ORZ38856.1"/>
    <property type="molecule type" value="Genomic_DNA"/>
</dbReference>
<dbReference type="GO" id="GO:0006506">
    <property type="term" value="P:GPI anchor biosynthetic process"/>
    <property type="evidence" value="ECO:0007669"/>
    <property type="project" value="UniProtKB-UniPathway"/>
</dbReference>
<protein>
    <recommendedName>
        <fullName evidence="8">Phosphatidylinositol N-acetylglucosaminyltransferase GPI3 subunit</fullName>
        <ecNumber evidence="3">2.4.1.198</ecNumber>
    </recommendedName>
    <alternativeName>
        <fullName evidence="7">GlcNAc-PI synthesis protein</fullName>
    </alternativeName>
</protein>
<evidence type="ECO:0000256" key="6">
    <source>
        <dbReference type="ARBA" id="ARBA00022679"/>
    </source>
</evidence>
<evidence type="ECO:0000256" key="9">
    <source>
        <dbReference type="SAM" id="Phobius"/>
    </source>
</evidence>
<gene>
    <name evidence="12" type="ORF">BCR44DRAFT_1427929</name>
</gene>
<dbReference type="FunFam" id="3.40.50.2000:FF:000026">
    <property type="entry name" value="Phosphatidylinositol N-acetylglucosaminyltransferase subunit A"/>
    <property type="match status" value="1"/>
</dbReference>
<dbReference type="PANTHER" id="PTHR45871:SF1">
    <property type="entry name" value="PHOSPHATIDYLINOSITOL N-ACETYLGLUCOSAMINYLTRANSFERASE SUBUNIT A"/>
    <property type="match status" value="1"/>
</dbReference>
<feature type="domain" description="PIGA GPI anchor biosynthesis" evidence="11">
    <location>
        <begin position="68"/>
        <end position="154"/>
    </location>
</feature>
<dbReference type="Proteomes" id="UP000193411">
    <property type="component" value="Unassembled WGS sequence"/>
</dbReference>
<dbReference type="InterPro" id="IPR039507">
    <property type="entry name" value="PIG-A/GPI3"/>
</dbReference>
<keyword evidence="13" id="KW-1185">Reference proteome</keyword>
<evidence type="ECO:0000256" key="4">
    <source>
        <dbReference type="ARBA" id="ARBA00022502"/>
    </source>
</evidence>
<dbReference type="GO" id="GO:0017176">
    <property type="term" value="F:phosphatidylinositol N-acetylglucosaminyltransferase activity"/>
    <property type="evidence" value="ECO:0007669"/>
    <property type="project" value="UniProtKB-EC"/>
</dbReference>
<evidence type="ECO:0000259" key="10">
    <source>
        <dbReference type="Pfam" id="PF00534"/>
    </source>
</evidence>
<keyword evidence="5" id="KW-0328">Glycosyltransferase</keyword>
<dbReference type="Gene3D" id="3.40.50.2000">
    <property type="entry name" value="Glycogen Phosphorylase B"/>
    <property type="match status" value="2"/>
</dbReference>
<keyword evidence="9" id="KW-0472">Membrane</keyword>
<keyword evidence="9" id="KW-1133">Transmembrane helix</keyword>
<dbReference type="UniPathway" id="UPA00196"/>
<dbReference type="OrthoDB" id="734129at2759"/>
<sequence length="471" mass="52312">MRLMPLQEPTAPACASGSLASDFFFPNIGGIESHLYCLAQELILRGHKVIILTHTYTNRNKPSPYLPNTRVGVRWLTNGLKVYYIPVVTFSSQATLPALFGSLALFRDIVIRERIDIVHGHQAFSATCLESILHARTMGLATCFTDHSLFGFKDVGAIAINKVLKFVLSDVDHVICVSHTSRENTVLRASLVPQYVSVIPNAVIADEFTPDPTKVDDQFVTIVSVTRLVYNKGADLLAQVIPIVCSQYPHVRFLIAGDGAKRVDLEQMREKHILQDRVTLLGAIPHGRAVRDTLVQGQIFLNTSLTEAFGTAMIEAACAGLHIVSTRVGGVPELLPDDLITFSAQAHPMDLAHALGLAIEKVAVDGFDPWATHAKVRDMYSWSDVARRTERVYYGILNRSKPDWLHRLALYRTGGPVAGLLFCFVAAVDVMLVTLLDWWRPRDEVDVAPEFDMHGWRERRTELARAAREGK</sequence>
<comment type="pathway">
    <text evidence="2">Glycolipid biosynthesis; glycosylphosphatidylinositol-anchor biosynthesis.</text>
</comment>
<evidence type="ECO:0000256" key="2">
    <source>
        <dbReference type="ARBA" id="ARBA00004687"/>
    </source>
</evidence>
<keyword evidence="6" id="KW-0808">Transferase</keyword>
<dbReference type="Pfam" id="PF00534">
    <property type="entry name" value="Glycos_transf_1"/>
    <property type="match status" value="1"/>
</dbReference>
<dbReference type="SUPFAM" id="SSF53756">
    <property type="entry name" value="UDP-Glycosyltransferase/glycogen phosphorylase"/>
    <property type="match status" value="1"/>
</dbReference>
<comment type="function">
    <text evidence="1">Catalytic subunit in the complex catalyzing the transfer of N-acetylglucosamine from UDP-N-acetylglucosamine to phosphatidylinositol, the first step of GPI biosynthesis.</text>
</comment>
<dbReference type="PANTHER" id="PTHR45871">
    <property type="entry name" value="N-ACETYLGLUCOSAMINYL-PHOSPHATIDYLINOSITOL BIOSYNTHETIC PROTEIN"/>
    <property type="match status" value="1"/>
</dbReference>
<keyword evidence="4" id="KW-0337">GPI-anchor biosynthesis</keyword>
<dbReference type="GO" id="GO:0000506">
    <property type="term" value="C:glycosylphosphatidylinositol-N-acetylglucosaminyltransferase (GPI-GnT) complex"/>
    <property type="evidence" value="ECO:0007669"/>
    <property type="project" value="InterPro"/>
</dbReference>
<reference evidence="12 13" key="1">
    <citation type="submission" date="2016-07" db="EMBL/GenBank/DDBJ databases">
        <title>Pervasive Adenine N6-methylation of Active Genes in Fungi.</title>
        <authorList>
            <consortium name="DOE Joint Genome Institute"/>
            <person name="Mondo S.J."/>
            <person name="Dannebaum R.O."/>
            <person name="Kuo R.C."/>
            <person name="Labutti K."/>
            <person name="Haridas S."/>
            <person name="Kuo A."/>
            <person name="Salamov A."/>
            <person name="Ahrendt S.R."/>
            <person name="Lipzen A."/>
            <person name="Sullivan W."/>
            <person name="Andreopoulos W.B."/>
            <person name="Clum A."/>
            <person name="Lindquist E."/>
            <person name="Daum C."/>
            <person name="Ramamoorthy G.K."/>
            <person name="Gryganskyi A."/>
            <person name="Culley D."/>
            <person name="Magnuson J.K."/>
            <person name="James T.Y."/>
            <person name="O'Malley M.A."/>
            <person name="Stajich J.E."/>
            <person name="Spatafora J.W."/>
            <person name="Visel A."/>
            <person name="Grigoriev I.V."/>
        </authorList>
    </citation>
    <scope>NUCLEOTIDE SEQUENCE [LARGE SCALE GENOMIC DNA]</scope>
    <source>
        <strain evidence="12 13">PL171</strain>
    </source>
</reference>
<feature type="domain" description="Glycosyl transferase family 1" evidence="10">
    <location>
        <begin position="213"/>
        <end position="355"/>
    </location>
</feature>
<dbReference type="CDD" id="cd03796">
    <property type="entry name" value="GT4_PIG-A-like"/>
    <property type="match status" value="1"/>
</dbReference>
<evidence type="ECO:0000256" key="7">
    <source>
        <dbReference type="ARBA" id="ARBA00032160"/>
    </source>
</evidence>
<evidence type="ECO:0000256" key="1">
    <source>
        <dbReference type="ARBA" id="ARBA00003265"/>
    </source>
</evidence>
<dbReference type="STRING" id="765915.A0A1Y2HW83"/>
<accession>A0A1Y2HW83</accession>
<evidence type="ECO:0000256" key="8">
    <source>
        <dbReference type="ARBA" id="ARBA00068617"/>
    </source>
</evidence>
<dbReference type="Pfam" id="PF08288">
    <property type="entry name" value="PIGA"/>
    <property type="match status" value="1"/>
</dbReference>
<dbReference type="EC" id="2.4.1.198" evidence="3"/>
<evidence type="ECO:0000259" key="11">
    <source>
        <dbReference type="Pfam" id="PF08288"/>
    </source>
</evidence>
<evidence type="ECO:0000313" key="12">
    <source>
        <dbReference type="EMBL" id="ORZ38856.1"/>
    </source>
</evidence>
<dbReference type="InterPro" id="IPR013234">
    <property type="entry name" value="PIGA_GPI_anchor_biosynthesis"/>
</dbReference>